<dbReference type="GO" id="GO:0055038">
    <property type="term" value="C:recycling endosome membrane"/>
    <property type="evidence" value="ECO:0007669"/>
    <property type="project" value="UniProtKB-SubCell"/>
</dbReference>
<dbReference type="Pfam" id="PF09457">
    <property type="entry name" value="RBD-FIP"/>
    <property type="match status" value="1"/>
</dbReference>
<accession>A0A6P7SHG8</accession>
<comment type="subcellular location">
    <subcellularLocation>
        <location evidence="2">Cleavage furrow</location>
    </subcellularLocation>
    <subcellularLocation>
        <location evidence="1">Midbody</location>
    </subcellularLocation>
    <subcellularLocation>
        <location evidence="3">Recycling endosome membrane</location>
        <topology evidence="3">Peripheral membrane protein</topology>
    </subcellularLocation>
</comment>
<keyword evidence="5" id="KW-0967">Endosome</keyword>
<keyword evidence="7" id="KW-0472">Membrane</keyword>
<dbReference type="InterPro" id="IPR057316">
    <property type="entry name" value="Rab11-FIP3/4_dom"/>
</dbReference>
<reference evidence="13" key="1">
    <citation type="submission" date="2025-08" db="UniProtKB">
        <authorList>
            <consortium name="RefSeq"/>
        </authorList>
    </citation>
    <scope>IDENTIFICATION</scope>
</reference>
<protein>
    <submittedName>
        <fullName evidence="13">Rab11 family-interacting protein 4A-like isoform X2</fullName>
    </submittedName>
</protein>
<dbReference type="AlphaFoldDB" id="A0A6P7SHG8"/>
<dbReference type="Pfam" id="PF25450">
    <property type="entry name" value="Rab11-FIP3"/>
    <property type="match status" value="1"/>
</dbReference>
<dbReference type="Gene3D" id="1.10.238.10">
    <property type="entry name" value="EF-hand"/>
    <property type="match status" value="1"/>
</dbReference>
<dbReference type="SUPFAM" id="SSF144270">
    <property type="entry name" value="Eferin C-derminal domain-like"/>
    <property type="match status" value="1"/>
</dbReference>
<feature type="domain" description="FIP-RBD" evidence="11">
    <location>
        <begin position="516"/>
        <end position="578"/>
    </location>
</feature>
<evidence type="ECO:0000259" key="11">
    <source>
        <dbReference type="PROSITE" id="PS51511"/>
    </source>
</evidence>
<dbReference type="PROSITE" id="PS51511">
    <property type="entry name" value="FIP_RBD"/>
    <property type="match status" value="1"/>
</dbReference>
<evidence type="ECO:0000256" key="7">
    <source>
        <dbReference type="ARBA" id="ARBA00023136"/>
    </source>
</evidence>
<gene>
    <name evidence="13" type="primary">LOC115212813</name>
</gene>
<feature type="domain" description="EF-hand" evidence="10">
    <location>
        <begin position="55"/>
        <end position="90"/>
    </location>
</feature>
<dbReference type="InterPro" id="IPR037245">
    <property type="entry name" value="FIP-RBD_C_sf"/>
</dbReference>
<evidence type="ECO:0000256" key="3">
    <source>
        <dbReference type="ARBA" id="ARBA00004654"/>
    </source>
</evidence>
<dbReference type="CDD" id="cd00051">
    <property type="entry name" value="EFh"/>
    <property type="match status" value="1"/>
</dbReference>
<dbReference type="PANTHER" id="PTHR15726">
    <property type="entry name" value="RAB11-FAMILY INTERACTING PROTEIN"/>
    <property type="match status" value="1"/>
</dbReference>
<feature type="coiled-coil region" evidence="8">
    <location>
        <begin position="464"/>
        <end position="509"/>
    </location>
</feature>
<evidence type="ECO:0000313" key="13">
    <source>
        <dbReference type="RefSeq" id="XP_029637403.1"/>
    </source>
</evidence>
<dbReference type="PROSITE" id="PS50222">
    <property type="entry name" value="EF_HAND_2"/>
    <property type="match status" value="2"/>
</dbReference>
<dbReference type="GO" id="GO:0032465">
    <property type="term" value="P:regulation of cytokinesis"/>
    <property type="evidence" value="ECO:0007669"/>
    <property type="project" value="TreeGrafter"/>
</dbReference>
<dbReference type="InterPro" id="IPR002048">
    <property type="entry name" value="EF_hand_dom"/>
</dbReference>
<evidence type="ECO:0000256" key="5">
    <source>
        <dbReference type="ARBA" id="ARBA00022753"/>
    </source>
</evidence>
<dbReference type="Gene3D" id="1.20.5.2440">
    <property type="match status" value="1"/>
</dbReference>
<evidence type="ECO:0000313" key="12">
    <source>
        <dbReference type="Proteomes" id="UP000515154"/>
    </source>
</evidence>
<evidence type="ECO:0000256" key="8">
    <source>
        <dbReference type="SAM" id="Coils"/>
    </source>
</evidence>
<feature type="coiled-coil region" evidence="8">
    <location>
        <begin position="269"/>
        <end position="296"/>
    </location>
</feature>
<dbReference type="InterPro" id="IPR051977">
    <property type="entry name" value="Rab11-interacting_regulator"/>
</dbReference>
<feature type="region of interest" description="Disordered" evidence="9">
    <location>
        <begin position="162"/>
        <end position="209"/>
    </location>
</feature>
<dbReference type="SMART" id="SM00054">
    <property type="entry name" value="EFh"/>
    <property type="match status" value="2"/>
</dbReference>
<dbReference type="GO" id="GO:0005509">
    <property type="term" value="F:calcium ion binding"/>
    <property type="evidence" value="ECO:0007669"/>
    <property type="project" value="InterPro"/>
</dbReference>
<dbReference type="GO" id="GO:0032154">
    <property type="term" value="C:cleavage furrow"/>
    <property type="evidence" value="ECO:0007669"/>
    <property type="project" value="UniProtKB-SubCell"/>
</dbReference>
<keyword evidence="6 8" id="KW-0175">Coiled coil</keyword>
<dbReference type="RefSeq" id="XP_029637403.1">
    <property type="nucleotide sequence ID" value="XM_029781543.2"/>
</dbReference>
<feature type="coiled-coil region" evidence="8">
    <location>
        <begin position="370"/>
        <end position="432"/>
    </location>
</feature>
<keyword evidence="12" id="KW-1185">Reference proteome</keyword>
<sequence length="579" mass="67619">MLCIHDMDNQTISSAGSSESLNRLKTVFEVCDEKNDGYITIEHFEKLIREHFGEGESEELHGIIQFLDPEKKGKINFSDFCQGVQRILSLQGNNLIKRSWSDVSDDELNFEKNAESSETSTNTYAEYDINTDEDACTSLNTEFFPTPVGSFDVQLQVASEDDRDSFISGRSSEVTENSRHDITDEDNYEDFGEGEELESQSEADIPSHTRGHINCVNCKKARHRRELLPRHHKRIWPNKRLSSAAYASQLQRASRSPSRRNSIGSDELIDDIDGNFEVLNDKVRSLEKQISLLTESQMKNDDKHQRLKEENCSLIQNDIVYRVHILEEQLREMEIRSDEQVKVEQKKHKEYVGRHDRDKAEQLIYLSHRLQDVDRHYETTKEEATRLRNEVEKLKSEKLELHDKLAETQYSYATLLEDNEKQQAEMATQSNNFEHERKATAQLLDELGKELKELRQYKIETEHIRQTQKNALELPDKCRELEEEIKKLQEVLRQENRTLRDSNDDLNVQLLNRCMEEGRRLLKYNGAISLADEIDNLSKEELMNALKEQQDVNDRLKKYVDKIILKILEKNQSLLEINQ</sequence>
<evidence type="ECO:0000256" key="4">
    <source>
        <dbReference type="ARBA" id="ARBA00022448"/>
    </source>
</evidence>
<evidence type="ECO:0000256" key="6">
    <source>
        <dbReference type="ARBA" id="ARBA00023054"/>
    </source>
</evidence>
<dbReference type="GO" id="GO:0032456">
    <property type="term" value="P:endocytic recycling"/>
    <property type="evidence" value="ECO:0007669"/>
    <property type="project" value="TreeGrafter"/>
</dbReference>
<dbReference type="Proteomes" id="UP000515154">
    <property type="component" value="Linkage group LG6"/>
</dbReference>
<proteinExistence type="predicted"/>
<dbReference type="Pfam" id="PF13499">
    <property type="entry name" value="EF-hand_7"/>
    <property type="match status" value="1"/>
</dbReference>
<dbReference type="KEGG" id="osn:115212813"/>
<evidence type="ECO:0000256" key="9">
    <source>
        <dbReference type="SAM" id="MobiDB-lite"/>
    </source>
</evidence>
<evidence type="ECO:0000259" key="10">
    <source>
        <dbReference type="PROSITE" id="PS50222"/>
    </source>
</evidence>
<feature type="compositionally biased region" description="Acidic residues" evidence="9">
    <location>
        <begin position="183"/>
        <end position="201"/>
    </location>
</feature>
<name>A0A6P7SHG8_9MOLL</name>
<evidence type="ECO:0000256" key="2">
    <source>
        <dbReference type="ARBA" id="ARBA00004626"/>
    </source>
</evidence>
<dbReference type="InterPro" id="IPR019018">
    <property type="entry name" value="Rab-bd_FIP-RBD"/>
</dbReference>
<dbReference type="PANTHER" id="PTHR15726:SF7">
    <property type="entry name" value="NUCLEAR FALLOUT, ISOFORM J"/>
    <property type="match status" value="1"/>
</dbReference>
<feature type="domain" description="EF-hand" evidence="10">
    <location>
        <begin position="19"/>
        <end position="54"/>
    </location>
</feature>
<dbReference type="GO" id="GO:0030139">
    <property type="term" value="C:endocytic vesicle"/>
    <property type="evidence" value="ECO:0007669"/>
    <property type="project" value="TreeGrafter"/>
</dbReference>
<dbReference type="SUPFAM" id="SSF47473">
    <property type="entry name" value="EF-hand"/>
    <property type="match status" value="1"/>
</dbReference>
<dbReference type="InterPro" id="IPR011992">
    <property type="entry name" value="EF-hand-dom_pair"/>
</dbReference>
<keyword evidence="4" id="KW-0813">Transport</keyword>
<evidence type="ECO:0000256" key="1">
    <source>
        <dbReference type="ARBA" id="ARBA00004214"/>
    </source>
</evidence>
<organism evidence="12 13">
    <name type="scientific">Octopus sinensis</name>
    <name type="common">East Asian common octopus</name>
    <dbReference type="NCBI Taxonomy" id="2607531"/>
    <lineage>
        <taxon>Eukaryota</taxon>
        <taxon>Metazoa</taxon>
        <taxon>Spiralia</taxon>
        <taxon>Lophotrochozoa</taxon>
        <taxon>Mollusca</taxon>
        <taxon>Cephalopoda</taxon>
        <taxon>Coleoidea</taxon>
        <taxon>Octopodiformes</taxon>
        <taxon>Octopoda</taxon>
        <taxon>Incirrata</taxon>
        <taxon>Octopodidae</taxon>
        <taxon>Octopus</taxon>
    </lineage>
</organism>
<dbReference type="GO" id="GO:0030496">
    <property type="term" value="C:midbody"/>
    <property type="evidence" value="ECO:0007669"/>
    <property type="project" value="UniProtKB-SubCell"/>
</dbReference>